<proteinExistence type="predicted"/>
<dbReference type="Gramene" id="mRNA:HanXRQr2_Chr10g0453831">
    <property type="protein sequence ID" value="mRNA:HanXRQr2_Chr10g0453831"/>
    <property type="gene ID" value="HanXRQr2_Chr10g0453831"/>
</dbReference>
<dbReference type="AlphaFoldDB" id="A0A9K3I060"/>
<protein>
    <submittedName>
        <fullName evidence="1">Uncharacterized protein</fullName>
    </submittedName>
</protein>
<name>A0A9K3I060_HELAN</name>
<accession>A0A9K3I060</accession>
<evidence type="ECO:0000313" key="2">
    <source>
        <dbReference type="Proteomes" id="UP000215914"/>
    </source>
</evidence>
<sequence>MLLKILTAVHFCKPANSAIFCEPKFIVDTKVIIVIFPRPRGGSRCPTLSIGNRHDSFK</sequence>
<organism evidence="1 2">
    <name type="scientific">Helianthus annuus</name>
    <name type="common">Common sunflower</name>
    <dbReference type="NCBI Taxonomy" id="4232"/>
    <lineage>
        <taxon>Eukaryota</taxon>
        <taxon>Viridiplantae</taxon>
        <taxon>Streptophyta</taxon>
        <taxon>Embryophyta</taxon>
        <taxon>Tracheophyta</taxon>
        <taxon>Spermatophyta</taxon>
        <taxon>Magnoliopsida</taxon>
        <taxon>eudicotyledons</taxon>
        <taxon>Gunneridae</taxon>
        <taxon>Pentapetalae</taxon>
        <taxon>asterids</taxon>
        <taxon>campanulids</taxon>
        <taxon>Asterales</taxon>
        <taxon>Asteraceae</taxon>
        <taxon>Asteroideae</taxon>
        <taxon>Heliantheae alliance</taxon>
        <taxon>Heliantheae</taxon>
        <taxon>Helianthus</taxon>
    </lineage>
</organism>
<comment type="caution">
    <text evidence="1">The sequence shown here is derived from an EMBL/GenBank/DDBJ whole genome shotgun (WGS) entry which is preliminary data.</text>
</comment>
<evidence type="ECO:0000313" key="1">
    <source>
        <dbReference type="EMBL" id="KAF5787529.1"/>
    </source>
</evidence>
<dbReference type="EMBL" id="MNCJ02000325">
    <property type="protein sequence ID" value="KAF5787529.1"/>
    <property type="molecule type" value="Genomic_DNA"/>
</dbReference>
<reference evidence="1" key="1">
    <citation type="journal article" date="2017" name="Nature">
        <title>The sunflower genome provides insights into oil metabolism, flowering and Asterid evolution.</title>
        <authorList>
            <person name="Badouin H."/>
            <person name="Gouzy J."/>
            <person name="Grassa C.J."/>
            <person name="Murat F."/>
            <person name="Staton S.E."/>
            <person name="Cottret L."/>
            <person name="Lelandais-Briere C."/>
            <person name="Owens G.L."/>
            <person name="Carrere S."/>
            <person name="Mayjonade B."/>
            <person name="Legrand L."/>
            <person name="Gill N."/>
            <person name="Kane N.C."/>
            <person name="Bowers J.E."/>
            <person name="Hubner S."/>
            <person name="Bellec A."/>
            <person name="Berard A."/>
            <person name="Berges H."/>
            <person name="Blanchet N."/>
            <person name="Boniface M.C."/>
            <person name="Brunel D."/>
            <person name="Catrice O."/>
            <person name="Chaidir N."/>
            <person name="Claudel C."/>
            <person name="Donnadieu C."/>
            <person name="Faraut T."/>
            <person name="Fievet G."/>
            <person name="Helmstetter N."/>
            <person name="King M."/>
            <person name="Knapp S.J."/>
            <person name="Lai Z."/>
            <person name="Le Paslier M.C."/>
            <person name="Lippi Y."/>
            <person name="Lorenzon L."/>
            <person name="Mandel J.R."/>
            <person name="Marage G."/>
            <person name="Marchand G."/>
            <person name="Marquand E."/>
            <person name="Bret-Mestries E."/>
            <person name="Morien E."/>
            <person name="Nambeesan S."/>
            <person name="Nguyen T."/>
            <person name="Pegot-Espagnet P."/>
            <person name="Pouilly N."/>
            <person name="Raftis F."/>
            <person name="Sallet E."/>
            <person name="Schiex T."/>
            <person name="Thomas J."/>
            <person name="Vandecasteele C."/>
            <person name="Vares D."/>
            <person name="Vear F."/>
            <person name="Vautrin S."/>
            <person name="Crespi M."/>
            <person name="Mangin B."/>
            <person name="Burke J.M."/>
            <person name="Salse J."/>
            <person name="Munos S."/>
            <person name="Vincourt P."/>
            <person name="Rieseberg L.H."/>
            <person name="Langlade N.B."/>
        </authorList>
    </citation>
    <scope>NUCLEOTIDE SEQUENCE</scope>
    <source>
        <tissue evidence="1">Leaves</tissue>
    </source>
</reference>
<dbReference type="Proteomes" id="UP000215914">
    <property type="component" value="Unassembled WGS sequence"/>
</dbReference>
<gene>
    <name evidence="1" type="ORF">HanXRQr2_Chr10g0453831</name>
</gene>
<reference evidence="1" key="2">
    <citation type="submission" date="2020-06" db="EMBL/GenBank/DDBJ databases">
        <title>Helianthus annuus Genome sequencing and assembly Release 2.</title>
        <authorList>
            <person name="Gouzy J."/>
            <person name="Langlade N."/>
            <person name="Munos S."/>
        </authorList>
    </citation>
    <scope>NUCLEOTIDE SEQUENCE</scope>
    <source>
        <tissue evidence="1">Leaves</tissue>
    </source>
</reference>
<keyword evidence="2" id="KW-1185">Reference proteome</keyword>